<dbReference type="EMBL" id="BOOY01000014">
    <property type="protein sequence ID" value="GIJ02764.1"/>
    <property type="molecule type" value="Genomic_DNA"/>
</dbReference>
<keyword evidence="5" id="KW-0645">Protease</keyword>
<reference evidence="5" key="1">
    <citation type="submission" date="2021-01" db="EMBL/GenBank/DDBJ databases">
        <title>Whole genome shotgun sequence of Spirilliplanes yamanashiensis NBRC 15828.</title>
        <authorList>
            <person name="Komaki H."/>
            <person name="Tamura T."/>
        </authorList>
    </citation>
    <scope>NUCLEOTIDE SEQUENCE</scope>
    <source>
        <strain evidence="5">NBRC 15828</strain>
    </source>
</reference>
<comment type="similarity">
    <text evidence="1">Belongs to the peptidase S1 family.</text>
</comment>
<protein>
    <submittedName>
        <fullName evidence="5">Serine protease</fullName>
    </submittedName>
</protein>
<dbReference type="InterPro" id="IPR018114">
    <property type="entry name" value="TRYPSIN_HIS"/>
</dbReference>
<dbReference type="InterPro" id="IPR009003">
    <property type="entry name" value="Peptidase_S1_PA"/>
</dbReference>
<evidence type="ECO:0000259" key="4">
    <source>
        <dbReference type="PROSITE" id="PS50240"/>
    </source>
</evidence>
<dbReference type="AlphaFoldDB" id="A0A8J3Y756"/>
<dbReference type="InterPro" id="IPR001254">
    <property type="entry name" value="Trypsin_dom"/>
</dbReference>
<dbReference type="Pfam" id="PF00089">
    <property type="entry name" value="Trypsin"/>
    <property type="match status" value="1"/>
</dbReference>
<sequence>MRIRTTATLATALVLAAASSTTAWAVTNDPDGATPRIIGGDVASGAPWAAAVGGDAHDGYGDFFRCTGTVIAPTWVLTAAHCDVGTMNVRTGSLDRTSGGTVTPVVETVKQYDLALMRLAIPVTVTPVRLADADPPVAATSSLFGWGATCFSGCGSSEVLKTASVEITDVGDPAKTDYLGGPAIESEAITGNAWSGDSGGPQFYAGTQVGVASTADGESKQYYGSVAANRAWIRSVAGV</sequence>
<evidence type="ECO:0000256" key="1">
    <source>
        <dbReference type="ARBA" id="ARBA00007664"/>
    </source>
</evidence>
<feature type="domain" description="Peptidase S1" evidence="4">
    <location>
        <begin position="37"/>
        <end position="238"/>
    </location>
</feature>
<dbReference type="PRINTS" id="PR00722">
    <property type="entry name" value="CHYMOTRYPSIN"/>
</dbReference>
<evidence type="ECO:0000256" key="3">
    <source>
        <dbReference type="SAM" id="SignalP"/>
    </source>
</evidence>
<dbReference type="GO" id="GO:0004252">
    <property type="term" value="F:serine-type endopeptidase activity"/>
    <property type="evidence" value="ECO:0007669"/>
    <property type="project" value="InterPro"/>
</dbReference>
<proteinExistence type="inferred from homology"/>
<dbReference type="GO" id="GO:0006508">
    <property type="term" value="P:proteolysis"/>
    <property type="evidence" value="ECO:0007669"/>
    <property type="project" value="UniProtKB-KW"/>
</dbReference>
<dbReference type="PROSITE" id="PS50240">
    <property type="entry name" value="TRYPSIN_DOM"/>
    <property type="match status" value="1"/>
</dbReference>
<evidence type="ECO:0000256" key="2">
    <source>
        <dbReference type="ARBA" id="ARBA00023157"/>
    </source>
</evidence>
<dbReference type="InterPro" id="IPR050430">
    <property type="entry name" value="Peptidase_S1"/>
</dbReference>
<dbReference type="Proteomes" id="UP000652013">
    <property type="component" value="Unassembled WGS sequence"/>
</dbReference>
<dbReference type="RefSeq" id="WP_203938053.1">
    <property type="nucleotide sequence ID" value="NZ_BAAAGJ010000009.1"/>
</dbReference>
<dbReference type="InterPro" id="IPR043504">
    <property type="entry name" value="Peptidase_S1_PA_chymotrypsin"/>
</dbReference>
<keyword evidence="6" id="KW-1185">Reference proteome</keyword>
<organism evidence="5 6">
    <name type="scientific">Spirilliplanes yamanashiensis</name>
    <dbReference type="NCBI Taxonomy" id="42233"/>
    <lineage>
        <taxon>Bacteria</taxon>
        <taxon>Bacillati</taxon>
        <taxon>Actinomycetota</taxon>
        <taxon>Actinomycetes</taxon>
        <taxon>Micromonosporales</taxon>
        <taxon>Micromonosporaceae</taxon>
        <taxon>Spirilliplanes</taxon>
    </lineage>
</organism>
<dbReference type="PANTHER" id="PTHR24276">
    <property type="entry name" value="POLYSERASE-RELATED"/>
    <property type="match status" value="1"/>
</dbReference>
<evidence type="ECO:0000313" key="6">
    <source>
        <dbReference type="Proteomes" id="UP000652013"/>
    </source>
</evidence>
<feature type="chain" id="PRO_5035162368" evidence="3">
    <location>
        <begin position="26"/>
        <end position="239"/>
    </location>
</feature>
<dbReference type="PANTHER" id="PTHR24276:SF91">
    <property type="entry name" value="AT26814P-RELATED"/>
    <property type="match status" value="1"/>
</dbReference>
<dbReference type="InterPro" id="IPR001314">
    <property type="entry name" value="Peptidase_S1A"/>
</dbReference>
<dbReference type="SMART" id="SM00020">
    <property type="entry name" value="Tryp_SPc"/>
    <property type="match status" value="1"/>
</dbReference>
<evidence type="ECO:0000313" key="5">
    <source>
        <dbReference type="EMBL" id="GIJ02764.1"/>
    </source>
</evidence>
<feature type="signal peptide" evidence="3">
    <location>
        <begin position="1"/>
        <end position="25"/>
    </location>
</feature>
<comment type="caution">
    <text evidence="5">The sequence shown here is derived from an EMBL/GenBank/DDBJ whole genome shotgun (WGS) entry which is preliminary data.</text>
</comment>
<keyword evidence="2" id="KW-1015">Disulfide bond</keyword>
<dbReference type="Gene3D" id="2.40.10.10">
    <property type="entry name" value="Trypsin-like serine proteases"/>
    <property type="match status" value="1"/>
</dbReference>
<name>A0A8J3Y756_9ACTN</name>
<gene>
    <name evidence="5" type="ORF">Sya03_21160</name>
</gene>
<keyword evidence="3" id="KW-0732">Signal</keyword>
<keyword evidence="5" id="KW-0378">Hydrolase</keyword>
<dbReference type="SUPFAM" id="SSF50494">
    <property type="entry name" value="Trypsin-like serine proteases"/>
    <property type="match status" value="1"/>
</dbReference>
<dbReference type="PROSITE" id="PS00134">
    <property type="entry name" value="TRYPSIN_HIS"/>
    <property type="match status" value="1"/>
</dbReference>
<accession>A0A8J3Y756</accession>